<dbReference type="RefSeq" id="WP_166205761.1">
    <property type="nucleotide sequence ID" value="NZ_CP088285.1"/>
</dbReference>
<proteinExistence type="predicted"/>
<comment type="caution">
    <text evidence="1">The sequence shown here is derived from an EMBL/GenBank/DDBJ whole genome shotgun (WGS) entry which is preliminary data.</text>
</comment>
<reference evidence="1" key="1">
    <citation type="submission" date="2020-06" db="EMBL/GenBank/DDBJ databases">
        <title>Whole Genome Sequence of Bradyrhizobium sp. Strain 1S1.</title>
        <authorList>
            <person name="Bromfield E.S.P."/>
            <person name="Cloutier S."/>
        </authorList>
    </citation>
    <scope>NUCLEOTIDE SEQUENCE [LARGE SCALE GENOMIC DNA]</scope>
    <source>
        <strain evidence="1">1S1</strain>
    </source>
</reference>
<name>A0A974A3N1_9BRAD</name>
<dbReference type="EMBL" id="JAAOLE020000001">
    <property type="protein sequence ID" value="NVI46439.1"/>
    <property type="molecule type" value="Genomic_DNA"/>
</dbReference>
<gene>
    <name evidence="1" type="ORF">HAP48_026470</name>
</gene>
<protein>
    <submittedName>
        <fullName evidence="1">Uncharacterized protein</fullName>
    </submittedName>
</protein>
<evidence type="ECO:0000313" key="1">
    <source>
        <dbReference type="EMBL" id="NVI46439.1"/>
    </source>
</evidence>
<organism evidence="1">
    <name type="scientific">Bradyrhizobium septentrionale</name>
    <dbReference type="NCBI Taxonomy" id="1404411"/>
    <lineage>
        <taxon>Bacteria</taxon>
        <taxon>Pseudomonadati</taxon>
        <taxon>Pseudomonadota</taxon>
        <taxon>Alphaproteobacteria</taxon>
        <taxon>Hyphomicrobiales</taxon>
        <taxon>Nitrobacteraceae</taxon>
        <taxon>Bradyrhizobium</taxon>
    </lineage>
</organism>
<accession>A0A974A3N1</accession>
<sequence>MQRNTPTFRWKLSYMGGVEYEVHDETGSYLVEIAMRSPNSYHLSVCNGDDVRSEVKSRVGILRRCSCIRRADGSWTFEVGPEVVDAFNEWRMEQHFMWLAQLEAQPERYGVIGPDDEFRRLPLMARGGDYRFGEHVWEVTHALA</sequence>
<dbReference type="AlphaFoldDB" id="A0A974A3N1"/>